<dbReference type="RefSeq" id="WP_311365570.1">
    <property type="nucleotide sequence ID" value="NZ_JAVRIC010000018.1"/>
</dbReference>
<evidence type="ECO:0000256" key="1">
    <source>
        <dbReference type="ARBA" id="ARBA00002714"/>
    </source>
</evidence>
<comment type="catalytic activity">
    <reaction evidence="17">
        <text>(6S)-5,6,7,8-tetrahydrofolyl-(gamma-L-Glu)(n) + L-glutamate + ATP = (6S)-5,6,7,8-tetrahydrofolyl-(gamma-L-Glu)(n+1) + ADP + phosphate + H(+)</text>
        <dbReference type="Rhea" id="RHEA:10580"/>
        <dbReference type="Rhea" id="RHEA-COMP:14738"/>
        <dbReference type="Rhea" id="RHEA-COMP:14740"/>
        <dbReference type="ChEBI" id="CHEBI:15378"/>
        <dbReference type="ChEBI" id="CHEBI:29985"/>
        <dbReference type="ChEBI" id="CHEBI:30616"/>
        <dbReference type="ChEBI" id="CHEBI:43474"/>
        <dbReference type="ChEBI" id="CHEBI:141005"/>
        <dbReference type="ChEBI" id="CHEBI:456216"/>
        <dbReference type="EC" id="6.3.2.17"/>
    </reaction>
</comment>
<evidence type="ECO:0000256" key="18">
    <source>
        <dbReference type="ARBA" id="ARBA00047808"/>
    </source>
</evidence>
<evidence type="ECO:0000256" key="9">
    <source>
        <dbReference type="ARBA" id="ARBA00022723"/>
    </source>
</evidence>
<dbReference type="NCBIfam" id="NF008101">
    <property type="entry name" value="PRK10846.1"/>
    <property type="match status" value="1"/>
</dbReference>
<evidence type="ECO:0000313" key="24">
    <source>
        <dbReference type="EMBL" id="MDT0498204.1"/>
    </source>
</evidence>
<proteinExistence type="inferred from homology"/>
<keyword evidence="25" id="KW-1185">Reference proteome</keyword>
<dbReference type="PANTHER" id="PTHR11136:SF0">
    <property type="entry name" value="DIHYDROFOLATE SYNTHETASE-RELATED"/>
    <property type="match status" value="1"/>
</dbReference>
<sequence length="435" mass="46469">MAEPMMPAESTRSARPQASWSLDRWLRWQESLHSRSIDLGLDRVRDVAQALGVLADPATTITVGGTNGKGSTSTLLAGILRAQGYSVGLFTSPHLRRYNERIAVDAQDASDAEICQVFHAIEAVRGLISLTYFEYGTLAALEHFRRRAVDIQILEVGLGGRLDAVNIVDADCSIVTNIGLDHLDWLGHDRDSIGREKAGIFRRSRPAIIADPEPPQGLLDAATAVGASPWLIGRDFDVRAVDAMWSFEVQGRTVWTLPPSGMGGAAQRRNTAAALAAVYALREQRPVRAAAIARAVPAMRLQARFQPIGNCVLDVAHNLEAAQELAANLRRTRSSGRTLMVIGMLDDKPVEAVAAALAPEVDQVCCVGLPPPRGLDAQTLSARLEAGARFRGGCSRHDSVRQGLAAALAAAGTGDRVLVTGSFLTVAAALEQLDG</sequence>
<dbReference type="Pfam" id="PF08245">
    <property type="entry name" value="Mur_ligase_M"/>
    <property type="match status" value="1"/>
</dbReference>
<evidence type="ECO:0000256" key="15">
    <source>
        <dbReference type="ARBA" id="ARBA00030592"/>
    </source>
</evidence>
<evidence type="ECO:0000256" key="21">
    <source>
        <dbReference type="PIRNR" id="PIRNR001563"/>
    </source>
</evidence>
<dbReference type="InterPro" id="IPR036565">
    <property type="entry name" value="Mur-like_cat_sf"/>
</dbReference>
<dbReference type="NCBIfam" id="TIGR01499">
    <property type="entry name" value="folC"/>
    <property type="match status" value="1"/>
</dbReference>
<evidence type="ECO:0000256" key="5">
    <source>
        <dbReference type="ARBA" id="ARBA00013023"/>
    </source>
</evidence>
<organism evidence="24 25">
    <name type="scientific">Banduia mediterranea</name>
    <dbReference type="NCBI Taxonomy" id="3075609"/>
    <lineage>
        <taxon>Bacteria</taxon>
        <taxon>Pseudomonadati</taxon>
        <taxon>Pseudomonadota</taxon>
        <taxon>Gammaproteobacteria</taxon>
        <taxon>Nevskiales</taxon>
        <taxon>Algiphilaceae</taxon>
        <taxon>Banduia</taxon>
    </lineage>
</organism>
<evidence type="ECO:0000256" key="2">
    <source>
        <dbReference type="ARBA" id="ARBA00004799"/>
    </source>
</evidence>
<evidence type="ECO:0000259" key="22">
    <source>
        <dbReference type="Pfam" id="PF02875"/>
    </source>
</evidence>
<keyword evidence="8 21" id="KW-0436">Ligase</keyword>
<keyword evidence="11 21" id="KW-0067">ATP-binding</keyword>
<dbReference type="EC" id="6.3.2.17" evidence="6"/>
<evidence type="ECO:0000256" key="11">
    <source>
        <dbReference type="ARBA" id="ARBA00022840"/>
    </source>
</evidence>
<comment type="catalytic activity">
    <reaction evidence="19">
        <text>(6R)-5,10-methylenetetrahydrofolyl-(gamma-L-Glu)(n) + L-glutamate + ATP = (6R)-5,10-methylenetetrahydrofolyl-(gamma-L-Glu)(n+1) + ADP + phosphate + H(+)</text>
        <dbReference type="Rhea" id="RHEA:51912"/>
        <dbReference type="Rhea" id="RHEA-COMP:13257"/>
        <dbReference type="Rhea" id="RHEA-COMP:13258"/>
        <dbReference type="ChEBI" id="CHEBI:15378"/>
        <dbReference type="ChEBI" id="CHEBI:29985"/>
        <dbReference type="ChEBI" id="CHEBI:30616"/>
        <dbReference type="ChEBI" id="CHEBI:43474"/>
        <dbReference type="ChEBI" id="CHEBI:136572"/>
        <dbReference type="ChEBI" id="CHEBI:456216"/>
        <dbReference type="EC" id="6.3.2.17"/>
    </reaction>
</comment>
<dbReference type="Pfam" id="PF02875">
    <property type="entry name" value="Mur_ligase_C"/>
    <property type="match status" value="1"/>
</dbReference>
<dbReference type="Gene3D" id="3.90.190.20">
    <property type="entry name" value="Mur ligase, C-terminal domain"/>
    <property type="match status" value="1"/>
</dbReference>
<evidence type="ECO:0000256" key="3">
    <source>
        <dbReference type="ARBA" id="ARBA00005150"/>
    </source>
</evidence>
<dbReference type="GO" id="GO:0008841">
    <property type="term" value="F:dihydrofolate synthase activity"/>
    <property type="evidence" value="ECO:0007669"/>
    <property type="project" value="UniProtKB-EC"/>
</dbReference>
<evidence type="ECO:0000256" key="10">
    <source>
        <dbReference type="ARBA" id="ARBA00022741"/>
    </source>
</evidence>
<evidence type="ECO:0000256" key="20">
    <source>
        <dbReference type="ARBA" id="ARBA00049161"/>
    </source>
</evidence>
<dbReference type="EC" id="6.3.2.12" evidence="5"/>
<dbReference type="Proteomes" id="UP001254608">
    <property type="component" value="Unassembled WGS sequence"/>
</dbReference>
<evidence type="ECO:0000256" key="19">
    <source>
        <dbReference type="ARBA" id="ARBA00049035"/>
    </source>
</evidence>
<evidence type="ECO:0000256" key="4">
    <source>
        <dbReference type="ARBA" id="ARBA00008276"/>
    </source>
</evidence>
<evidence type="ECO:0000256" key="12">
    <source>
        <dbReference type="ARBA" id="ARBA00022842"/>
    </source>
</evidence>
<dbReference type="PIRSF" id="PIRSF001563">
    <property type="entry name" value="Folylpolyglu_synth"/>
    <property type="match status" value="1"/>
</dbReference>
<dbReference type="InterPro" id="IPR036615">
    <property type="entry name" value="Mur_ligase_C_dom_sf"/>
</dbReference>
<dbReference type="PANTHER" id="PTHR11136">
    <property type="entry name" value="FOLYLPOLYGLUTAMATE SYNTHASE-RELATED"/>
    <property type="match status" value="1"/>
</dbReference>
<dbReference type="PROSITE" id="PS01011">
    <property type="entry name" value="FOLYLPOLYGLU_SYNT_1"/>
    <property type="match status" value="1"/>
</dbReference>
<dbReference type="GO" id="GO:0004326">
    <property type="term" value="F:tetrahydrofolylpolyglutamate synthase activity"/>
    <property type="evidence" value="ECO:0007669"/>
    <property type="project" value="UniProtKB-EC"/>
</dbReference>
<evidence type="ECO:0000256" key="16">
    <source>
        <dbReference type="ARBA" id="ARBA00032510"/>
    </source>
</evidence>
<feature type="domain" description="Mur ligase C-terminal" evidence="22">
    <location>
        <begin position="304"/>
        <end position="423"/>
    </location>
</feature>
<gene>
    <name evidence="24" type="primary">folC</name>
    <name evidence="24" type="ORF">RM530_12630</name>
</gene>
<name>A0ABU2WLW3_9GAMM</name>
<evidence type="ECO:0000256" key="8">
    <source>
        <dbReference type="ARBA" id="ARBA00022598"/>
    </source>
</evidence>
<dbReference type="InterPro" id="IPR018109">
    <property type="entry name" value="Folylpolyglutamate_synth_CS"/>
</dbReference>
<dbReference type="Gene3D" id="3.40.1190.10">
    <property type="entry name" value="Mur-like, catalytic domain"/>
    <property type="match status" value="1"/>
</dbReference>
<comment type="caution">
    <text evidence="24">The sequence shown here is derived from an EMBL/GenBank/DDBJ whole genome shotgun (WGS) entry which is preliminary data.</text>
</comment>
<dbReference type="SUPFAM" id="SSF53623">
    <property type="entry name" value="MurD-like peptide ligases, catalytic domain"/>
    <property type="match status" value="1"/>
</dbReference>
<keyword evidence="9" id="KW-0479">Metal-binding</keyword>
<keyword evidence="12" id="KW-0460">Magnesium</keyword>
<reference evidence="24 25" key="1">
    <citation type="submission" date="2023-09" db="EMBL/GenBank/DDBJ databases">
        <authorList>
            <person name="Rey-Velasco X."/>
        </authorList>
    </citation>
    <scope>NUCLEOTIDE SEQUENCE [LARGE SCALE GENOMIC DNA]</scope>
    <source>
        <strain evidence="24 25">W345</strain>
    </source>
</reference>
<dbReference type="InterPro" id="IPR001645">
    <property type="entry name" value="Folylpolyglutamate_synth"/>
</dbReference>
<comment type="pathway">
    <text evidence="3">Cofactor biosynthesis; tetrahydrofolylpolyglutamate biosynthesis.</text>
</comment>
<evidence type="ECO:0000256" key="6">
    <source>
        <dbReference type="ARBA" id="ARBA00013025"/>
    </source>
</evidence>
<evidence type="ECO:0000256" key="14">
    <source>
        <dbReference type="ARBA" id="ARBA00030048"/>
    </source>
</evidence>
<evidence type="ECO:0000256" key="13">
    <source>
        <dbReference type="ARBA" id="ARBA00022909"/>
    </source>
</evidence>
<protein>
    <recommendedName>
        <fullName evidence="7">Dihydrofolate synthase/folylpolyglutamate synthase</fullName>
        <ecNumber evidence="5">6.3.2.12</ecNumber>
        <ecNumber evidence="6">6.3.2.17</ecNumber>
    </recommendedName>
    <alternativeName>
        <fullName evidence="16">Folylpoly-gamma-glutamate synthetase-dihydrofolate synthetase</fullName>
    </alternativeName>
    <alternativeName>
        <fullName evidence="14">Folylpolyglutamate synthetase</fullName>
    </alternativeName>
    <alternativeName>
        <fullName evidence="15">Tetrahydrofolylpolyglutamate synthase</fullName>
    </alternativeName>
</protein>
<evidence type="ECO:0000256" key="17">
    <source>
        <dbReference type="ARBA" id="ARBA00047493"/>
    </source>
</evidence>
<dbReference type="InterPro" id="IPR013221">
    <property type="entry name" value="Mur_ligase_cen"/>
</dbReference>
<comment type="catalytic activity">
    <reaction evidence="20">
        <text>7,8-dihydropteroate + L-glutamate + ATP = 7,8-dihydrofolate + ADP + phosphate + H(+)</text>
        <dbReference type="Rhea" id="RHEA:23584"/>
        <dbReference type="ChEBI" id="CHEBI:15378"/>
        <dbReference type="ChEBI" id="CHEBI:17839"/>
        <dbReference type="ChEBI" id="CHEBI:29985"/>
        <dbReference type="ChEBI" id="CHEBI:30616"/>
        <dbReference type="ChEBI" id="CHEBI:43474"/>
        <dbReference type="ChEBI" id="CHEBI:57451"/>
        <dbReference type="ChEBI" id="CHEBI:456216"/>
        <dbReference type="EC" id="6.3.2.12"/>
    </reaction>
</comment>
<comment type="catalytic activity">
    <reaction evidence="18">
        <text>10-formyltetrahydrofolyl-(gamma-L-Glu)(n) + L-glutamate + ATP = 10-formyltetrahydrofolyl-(gamma-L-Glu)(n+1) + ADP + phosphate + H(+)</text>
        <dbReference type="Rhea" id="RHEA:51904"/>
        <dbReference type="Rhea" id="RHEA-COMP:13088"/>
        <dbReference type="Rhea" id="RHEA-COMP:14300"/>
        <dbReference type="ChEBI" id="CHEBI:15378"/>
        <dbReference type="ChEBI" id="CHEBI:29985"/>
        <dbReference type="ChEBI" id="CHEBI:30616"/>
        <dbReference type="ChEBI" id="CHEBI:43474"/>
        <dbReference type="ChEBI" id="CHEBI:134413"/>
        <dbReference type="ChEBI" id="CHEBI:456216"/>
        <dbReference type="EC" id="6.3.2.17"/>
    </reaction>
</comment>
<comment type="function">
    <text evidence="1">Functions in two distinct reactions of the de novo folate biosynthetic pathway. Catalyzes the addition of a glutamate residue to dihydropteroate (7,8-dihydropteroate or H2Pte) to form dihydrofolate (7,8-dihydrofolate monoglutamate or H2Pte-Glu). Also catalyzes successive additions of L-glutamate to tetrahydrofolate or 10-formyltetrahydrofolate or 5,10-methylenetetrahydrofolate, leading to folylpolyglutamate derivatives.</text>
</comment>
<feature type="domain" description="Mur ligase central" evidence="23">
    <location>
        <begin position="63"/>
        <end position="206"/>
    </location>
</feature>
<accession>A0ABU2WLW3</accession>
<keyword evidence="13" id="KW-0289">Folate biosynthesis</keyword>
<dbReference type="InterPro" id="IPR004101">
    <property type="entry name" value="Mur_ligase_C"/>
</dbReference>
<evidence type="ECO:0000259" key="23">
    <source>
        <dbReference type="Pfam" id="PF08245"/>
    </source>
</evidence>
<evidence type="ECO:0000313" key="25">
    <source>
        <dbReference type="Proteomes" id="UP001254608"/>
    </source>
</evidence>
<dbReference type="EMBL" id="JAVRIC010000018">
    <property type="protein sequence ID" value="MDT0498204.1"/>
    <property type="molecule type" value="Genomic_DNA"/>
</dbReference>
<comment type="similarity">
    <text evidence="4 21">Belongs to the folylpolyglutamate synthase family.</text>
</comment>
<evidence type="ECO:0000256" key="7">
    <source>
        <dbReference type="ARBA" id="ARBA00019357"/>
    </source>
</evidence>
<keyword evidence="10 21" id="KW-0547">Nucleotide-binding</keyword>
<dbReference type="SUPFAM" id="SSF53244">
    <property type="entry name" value="MurD-like peptide ligases, peptide-binding domain"/>
    <property type="match status" value="1"/>
</dbReference>
<comment type="pathway">
    <text evidence="2">Cofactor biosynthesis; tetrahydrofolate biosynthesis; 7,8-dihydrofolate from 2-amino-4-hydroxy-6-hydroxymethyl-7,8-dihydropteridine diphosphate and 4-aminobenzoate: step 2/2.</text>
</comment>